<evidence type="ECO:0000313" key="3">
    <source>
        <dbReference type="Proteomes" id="UP000178313"/>
    </source>
</evidence>
<name>A0A1F8B0L8_9BACT</name>
<dbReference type="AlphaFoldDB" id="A0A1F8B0L8"/>
<feature type="compositionally biased region" description="Basic and acidic residues" evidence="1">
    <location>
        <begin position="75"/>
        <end position="84"/>
    </location>
</feature>
<sequence>MAEDIPGLKEAPPTQPSFKRYLQQKGRDVSELEATLEKQKLIKETRNMEGMTPTPKAELKRESLVKLTAKLEGTTPEKVEEKLQGEGAPVPEVPPPPPILRGRPREGGMVSMLKRVEEEEAKEAQRRQEYPQKSFERIQEKLRNREAIRQQEAARKTAIAEAMRPKSFSEMAVARRGNLPEKSPRYQVAEVKKVGPLPTVQPSKPKANAPRPEETLRQKLQTPQPLPQESGIRRFFKSLLGRS</sequence>
<dbReference type="Proteomes" id="UP000178313">
    <property type="component" value="Unassembled WGS sequence"/>
</dbReference>
<evidence type="ECO:0000313" key="2">
    <source>
        <dbReference type="EMBL" id="OGM57470.1"/>
    </source>
</evidence>
<dbReference type="STRING" id="1802513.A3E46_00540"/>
<gene>
    <name evidence="2" type="ORF">A3E46_00540</name>
</gene>
<accession>A0A1F8B0L8</accession>
<dbReference type="EMBL" id="MGGZ01000009">
    <property type="protein sequence ID" value="OGM57470.1"/>
    <property type="molecule type" value="Genomic_DNA"/>
</dbReference>
<feature type="region of interest" description="Disordered" evidence="1">
    <location>
        <begin position="71"/>
        <end position="105"/>
    </location>
</feature>
<reference evidence="2 3" key="1">
    <citation type="journal article" date="2016" name="Nat. Commun.">
        <title>Thousands of microbial genomes shed light on interconnected biogeochemical processes in an aquifer system.</title>
        <authorList>
            <person name="Anantharaman K."/>
            <person name="Brown C.T."/>
            <person name="Hug L.A."/>
            <person name="Sharon I."/>
            <person name="Castelle C.J."/>
            <person name="Probst A.J."/>
            <person name="Thomas B.C."/>
            <person name="Singh A."/>
            <person name="Wilkins M.J."/>
            <person name="Karaoz U."/>
            <person name="Brodie E.L."/>
            <person name="Williams K.H."/>
            <person name="Hubbard S.S."/>
            <person name="Banfield J.F."/>
        </authorList>
    </citation>
    <scope>NUCLEOTIDE SEQUENCE [LARGE SCALE GENOMIC DNA]</scope>
</reference>
<feature type="region of interest" description="Disordered" evidence="1">
    <location>
        <begin position="190"/>
        <end position="233"/>
    </location>
</feature>
<evidence type="ECO:0000256" key="1">
    <source>
        <dbReference type="SAM" id="MobiDB-lite"/>
    </source>
</evidence>
<protein>
    <submittedName>
        <fullName evidence="2">Uncharacterized protein</fullName>
    </submittedName>
</protein>
<organism evidence="2 3">
    <name type="scientific">Candidatus Woesebacteria bacterium RIFCSPHIGHO2_12_FULL_46_16</name>
    <dbReference type="NCBI Taxonomy" id="1802513"/>
    <lineage>
        <taxon>Bacteria</taxon>
        <taxon>Candidatus Woeseibacteriota</taxon>
    </lineage>
</organism>
<proteinExistence type="predicted"/>
<feature type="region of interest" description="Disordered" evidence="1">
    <location>
        <begin position="118"/>
        <end position="137"/>
    </location>
</feature>
<comment type="caution">
    <text evidence="2">The sequence shown here is derived from an EMBL/GenBank/DDBJ whole genome shotgun (WGS) entry which is preliminary data.</text>
</comment>